<dbReference type="Gene3D" id="1.10.150.20">
    <property type="entry name" value="5' to 3' exonuclease, C-terminal subdomain"/>
    <property type="match status" value="1"/>
</dbReference>
<name>A0A0F9GA81_9ZZZZ</name>
<dbReference type="EMBL" id="LAZR01027206">
    <property type="protein sequence ID" value="KKL66425.1"/>
    <property type="molecule type" value="Genomic_DNA"/>
</dbReference>
<reference evidence="1" key="1">
    <citation type="journal article" date="2015" name="Nature">
        <title>Complex archaea that bridge the gap between prokaryotes and eukaryotes.</title>
        <authorList>
            <person name="Spang A."/>
            <person name="Saw J.H."/>
            <person name="Jorgensen S.L."/>
            <person name="Zaremba-Niedzwiedzka K."/>
            <person name="Martijn J."/>
            <person name="Lind A.E."/>
            <person name="van Eijk R."/>
            <person name="Schleper C."/>
            <person name="Guy L."/>
            <person name="Ettema T.J."/>
        </authorList>
    </citation>
    <scope>NUCLEOTIDE SEQUENCE</scope>
</reference>
<feature type="non-terminal residue" evidence="1">
    <location>
        <position position="1"/>
    </location>
</feature>
<gene>
    <name evidence="1" type="ORF">LCGC14_2145070</name>
</gene>
<organism evidence="1">
    <name type="scientific">marine sediment metagenome</name>
    <dbReference type="NCBI Taxonomy" id="412755"/>
    <lineage>
        <taxon>unclassified sequences</taxon>
        <taxon>metagenomes</taxon>
        <taxon>ecological metagenomes</taxon>
    </lineage>
</organism>
<proteinExistence type="predicted"/>
<dbReference type="SUPFAM" id="SSF56672">
    <property type="entry name" value="DNA/RNA polymerases"/>
    <property type="match status" value="1"/>
</dbReference>
<accession>A0A0F9GA81</accession>
<protein>
    <recommendedName>
        <fullName evidence="2">DNA-directed DNA polymerase family A palm domain-containing protein</fullName>
    </recommendedName>
</protein>
<sequence>IVDSRQIEARKLAWITGCNVLLRGFINGEDIYSEFATGLFGEKVWNPDDNDDSPEAKIAGVRRGFGKDAILGCGYGMGKDKFYSRCRENDSLRPLFDSGEYDYEFIADLIQSYRTTYPDIIKFWNSIEDAFKWVFRVPGRTCEIANGRIKVYREGTTVCCRLPSGRVLYYRHLSMDLQKNLRYMGGKKQVHTWGGALTENVVQSMSRDLLGYWTLEFEKAAIPVVLHAHDEDVACIPEKGAEETLEQMIEIMRVGPEWAAGMPLDAEGKLSRFYKK</sequence>
<dbReference type="AlphaFoldDB" id="A0A0F9GA81"/>
<comment type="caution">
    <text evidence="1">The sequence shown here is derived from an EMBL/GenBank/DDBJ whole genome shotgun (WGS) entry which is preliminary data.</text>
</comment>
<evidence type="ECO:0000313" key="1">
    <source>
        <dbReference type="EMBL" id="KKL66425.1"/>
    </source>
</evidence>
<dbReference type="InterPro" id="IPR043502">
    <property type="entry name" value="DNA/RNA_pol_sf"/>
</dbReference>
<evidence type="ECO:0008006" key="2">
    <source>
        <dbReference type="Google" id="ProtNLM"/>
    </source>
</evidence>